<keyword evidence="9 14" id="KW-0949">S-adenosyl-L-methionine</keyword>
<dbReference type="RefSeq" id="WP_126762486.1">
    <property type="nucleotide sequence ID" value="NZ_BKBT01000008.1"/>
</dbReference>
<evidence type="ECO:0000313" key="17">
    <source>
        <dbReference type="Proteomes" id="UP001179600"/>
    </source>
</evidence>
<dbReference type="EMBL" id="CP116507">
    <property type="protein sequence ID" value="WCG21797.1"/>
    <property type="molecule type" value="Genomic_DNA"/>
</dbReference>
<dbReference type="InterPro" id="IPR035926">
    <property type="entry name" value="NusB-like_sf"/>
</dbReference>
<evidence type="ECO:0000256" key="2">
    <source>
        <dbReference type="ARBA" id="ARBA00004496"/>
    </source>
</evidence>
<dbReference type="Pfam" id="PF22458">
    <property type="entry name" value="RsmF-B_ferredox"/>
    <property type="match status" value="1"/>
</dbReference>
<dbReference type="EC" id="2.1.1.176" evidence="4"/>
<dbReference type="Pfam" id="PF01029">
    <property type="entry name" value="NusB"/>
    <property type="match status" value="1"/>
</dbReference>
<evidence type="ECO:0000256" key="11">
    <source>
        <dbReference type="ARBA" id="ARBA00030399"/>
    </source>
</evidence>
<dbReference type="SUPFAM" id="SSF48013">
    <property type="entry name" value="NusB-like"/>
    <property type="match status" value="1"/>
</dbReference>
<feature type="domain" description="SAM-dependent MTase RsmB/NOP-type" evidence="15">
    <location>
        <begin position="179"/>
        <end position="454"/>
    </location>
</feature>
<dbReference type="InterPro" id="IPR023267">
    <property type="entry name" value="RCMT"/>
</dbReference>
<keyword evidence="7 14" id="KW-0489">Methyltransferase</keyword>
<dbReference type="GO" id="GO:0006355">
    <property type="term" value="P:regulation of DNA-templated transcription"/>
    <property type="evidence" value="ECO:0007669"/>
    <property type="project" value="InterPro"/>
</dbReference>
<dbReference type="InterPro" id="IPR006027">
    <property type="entry name" value="NusB_RsmB_TIM44"/>
</dbReference>
<dbReference type="InterPro" id="IPR004573">
    <property type="entry name" value="rRNA_ssu_MeTfrase_B"/>
</dbReference>
<dbReference type="PROSITE" id="PS51686">
    <property type="entry name" value="SAM_MT_RSMB_NOP"/>
    <property type="match status" value="1"/>
</dbReference>
<reference evidence="16" key="1">
    <citation type="submission" date="2023-01" db="EMBL/GenBank/DDBJ databases">
        <title>Oxazolidinone resistance genes in florfenicol resistant enterococci from beef cattle and veal calves at slaughter.</title>
        <authorList>
            <person name="Biggel M."/>
        </authorList>
    </citation>
    <scope>NUCLEOTIDE SEQUENCE</scope>
    <source>
        <strain evidence="16">K204-1</strain>
    </source>
</reference>
<comment type="catalytic activity">
    <reaction evidence="13">
        <text>cytidine(967) in 16S rRNA + S-adenosyl-L-methionine = 5-methylcytidine(967) in 16S rRNA + S-adenosyl-L-homocysteine + H(+)</text>
        <dbReference type="Rhea" id="RHEA:42748"/>
        <dbReference type="Rhea" id="RHEA-COMP:10219"/>
        <dbReference type="Rhea" id="RHEA-COMP:10220"/>
        <dbReference type="ChEBI" id="CHEBI:15378"/>
        <dbReference type="ChEBI" id="CHEBI:57856"/>
        <dbReference type="ChEBI" id="CHEBI:59789"/>
        <dbReference type="ChEBI" id="CHEBI:74483"/>
        <dbReference type="ChEBI" id="CHEBI:82748"/>
        <dbReference type="EC" id="2.1.1.176"/>
    </reaction>
</comment>
<evidence type="ECO:0000256" key="7">
    <source>
        <dbReference type="ARBA" id="ARBA00022603"/>
    </source>
</evidence>
<dbReference type="GO" id="GO:0005737">
    <property type="term" value="C:cytoplasm"/>
    <property type="evidence" value="ECO:0007669"/>
    <property type="project" value="UniProtKB-SubCell"/>
</dbReference>
<dbReference type="FunFam" id="3.40.50.150:FF:000022">
    <property type="entry name" value="Ribosomal RNA small subunit methyltransferase B"/>
    <property type="match status" value="1"/>
</dbReference>
<feature type="binding site" evidence="14">
    <location>
        <position position="294"/>
    </location>
    <ligand>
        <name>S-adenosyl-L-methionine</name>
        <dbReference type="ChEBI" id="CHEBI:59789"/>
    </ligand>
</feature>
<evidence type="ECO:0000313" key="16">
    <source>
        <dbReference type="EMBL" id="WCG21797.1"/>
    </source>
</evidence>
<gene>
    <name evidence="16" type="primary">rsmB</name>
    <name evidence="16" type="ORF">PML95_05155</name>
</gene>
<feature type="binding site" evidence="14">
    <location>
        <position position="341"/>
    </location>
    <ligand>
        <name>S-adenosyl-L-methionine</name>
        <dbReference type="ChEBI" id="CHEBI:59789"/>
    </ligand>
</feature>
<evidence type="ECO:0000256" key="5">
    <source>
        <dbReference type="ARBA" id="ARBA00022490"/>
    </source>
</evidence>
<name>A0AAE9XCS9_9ENTE</name>
<keyword evidence="8 14" id="KW-0808">Transferase</keyword>
<dbReference type="Proteomes" id="UP001179600">
    <property type="component" value="Chromosome"/>
</dbReference>
<dbReference type="AlphaFoldDB" id="A0AAE9XCS9"/>
<dbReference type="InterPro" id="IPR029063">
    <property type="entry name" value="SAM-dependent_MTases_sf"/>
</dbReference>
<accession>A0AAE9XCS9</accession>
<evidence type="ECO:0000256" key="14">
    <source>
        <dbReference type="PROSITE-ProRule" id="PRU01023"/>
    </source>
</evidence>
<dbReference type="InterPro" id="IPR001678">
    <property type="entry name" value="MeTrfase_RsmB-F_NOP2_dom"/>
</dbReference>
<evidence type="ECO:0000256" key="8">
    <source>
        <dbReference type="ARBA" id="ARBA00022679"/>
    </source>
</evidence>
<dbReference type="NCBIfam" id="TIGR00563">
    <property type="entry name" value="rsmB"/>
    <property type="match status" value="1"/>
</dbReference>
<comment type="function">
    <text evidence="1">Specifically methylates the cytosine at position 967 (m5C967) of 16S rRNA.</text>
</comment>
<keyword evidence="5" id="KW-0963">Cytoplasm</keyword>
<dbReference type="NCBIfam" id="NF011494">
    <property type="entry name" value="PRK14902.1"/>
    <property type="match status" value="1"/>
</dbReference>
<evidence type="ECO:0000259" key="15">
    <source>
        <dbReference type="PROSITE" id="PS51686"/>
    </source>
</evidence>
<dbReference type="InterPro" id="IPR054728">
    <property type="entry name" value="RsmB-like_ferredoxin"/>
</dbReference>
<feature type="binding site" evidence="14">
    <location>
        <position position="322"/>
    </location>
    <ligand>
        <name>S-adenosyl-L-methionine</name>
        <dbReference type="ChEBI" id="CHEBI:59789"/>
    </ligand>
</feature>
<keyword evidence="10 14" id="KW-0694">RNA-binding</keyword>
<feature type="binding site" evidence="14">
    <location>
        <begin position="268"/>
        <end position="274"/>
    </location>
    <ligand>
        <name>S-adenosyl-L-methionine</name>
        <dbReference type="ChEBI" id="CHEBI:59789"/>
    </ligand>
</feature>
<dbReference type="SUPFAM" id="SSF53335">
    <property type="entry name" value="S-adenosyl-L-methionine-dependent methyltransferases"/>
    <property type="match status" value="1"/>
</dbReference>
<evidence type="ECO:0000256" key="4">
    <source>
        <dbReference type="ARBA" id="ARBA00012140"/>
    </source>
</evidence>
<dbReference type="PANTHER" id="PTHR22807">
    <property type="entry name" value="NOP2 YEAST -RELATED NOL1/NOP2/FMU SUN DOMAIN-CONTAINING"/>
    <property type="match status" value="1"/>
</dbReference>
<organism evidence="16 17">
    <name type="scientific">Vagococcus lutrae</name>
    <dbReference type="NCBI Taxonomy" id="81947"/>
    <lineage>
        <taxon>Bacteria</taxon>
        <taxon>Bacillati</taxon>
        <taxon>Bacillota</taxon>
        <taxon>Bacilli</taxon>
        <taxon>Lactobacillales</taxon>
        <taxon>Enterococcaceae</taxon>
        <taxon>Vagococcus</taxon>
    </lineage>
</organism>
<dbReference type="PROSITE" id="PS01153">
    <property type="entry name" value="NOL1_NOP2_SUN"/>
    <property type="match status" value="1"/>
</dbReference>
<dbReference type="FunFam" id="1.10.940.10:FF:000006">
    <property type="entry name" value="16S rRNA (Cytosine(967)-C(5))-methyltransferase RsmB"/>
    <property type="match status" value="1"/>
</dbReference>
<keyword evidence="6" id="KW-0698">rRNA processing</keyword>
<dbReference type="InterPro" id="IPR018314">
    <property type="entry name" value="RsmB/NOL1/NOP2-like_CS"/>
</dbReference>
<comment type="subcellular location">
    <subcellularLocation>
        <location evidence="2">Cytoplasm</location>
    </subcellularLocation>
</comment>
<evidence type="ECO:0000256" key="1">
    <source>
        <dbReference type="ARBA" id="ARBA00002724"/>
    </source>
</evidence>
<protein>
    <recommendedName>
        <fullName evidence="4">16S rRNA (cytosine(967)-C(5))-methyltransferase</fullName>
        <ecNumber evidence="4">2.1.1.176</ecNumber>
    </recommendedName>
    <alternativeName>
        <fullName evidence="11">16S rRNA m5C967 methyltransferase</fullName>
    </alternativeName>
    <alternativeName>
        <fullName evidence="12">rRNA (cytosine-C(5)-)-methyltransferase RsmB</fullName>
    </alternativeName>
</protein>
<proteinExistence type="inferred from homology"/>
<evidence type="ECO:0000256" key="6">
    <source>
        <dbReference type="ARBA" id="ARBA00022552"/>
    </source>
</evidence>
<dbReference type="GO" id="GO:0008649">
    <property type="term" value="F:rRNA methyltransferase activity"/>
    <property type="evidence" value="ECO:0007669"/>
    <property type="project" value="InterPro"/>
</dbReference>
<evidence type="ECO:0000256" key="9">
    <source>
        <dbReference type="ARBA" id="ARBA00022691"/>
    </source>
</evidence>
<dbReference type="Gene3D" id="3.40.50.150">
    <property type="entry name" value="Vaccinia Virus protein VP39"/>
    <property type="match status" value="1"/>
</dbReference>
<evidence type="ECO:0000256" key="10">
    <source>
        <dbReference type="ARBA" id="ARBA00022884"/>
    </source>
</evidence>
<dbReference type="Pfam" id="PF01189">
    <property type="entry name" value="Methyltr_RsmB-F"/>
    <property type="match status" value="1"/>
</dbReference>
<evidence type="ECO:0000256" key="12">
    <source>
        <dbReference type="ARBA" id="ARBA00031088"/>
    </source>
</evidence>
<evidence type="ECO:0000256" key="13">
    <source>
        <dbReference type="ARBA" id="ARBA00047283"/>
    </source>
</evidence>
<evidence type="ECO:0000256" key="3">
    <source>
        <dbReference type="ARBA" id="ARBA00007494"/>
    </source>
</evidence>
<sequence>MVSASRKKKTAKNNPRFAALELLVKVSEQQSYSNLLVDQVIREGELTPQDARLMTEIVYGTLSRQLTLDYFLAPFVKKAKKLDNWVRQLLRLTLYQMVYLDRVPDHGSVNEAVEIAKIKGNAGIGKFVNGVLRTIQRQGVPAIENIENPIERLSIEVSLPVWLVEKLCEQIGEKETRELGLSLLEPSSVSARVTARELTREEVLEQLKTAGYDVQASEVSPFGIVGSKGFLAGSEMFRSGQLTIQDESSMLVAPSMQIEPQHQVLDACAAPGGKTTHIAQYLDAKQGGQVTALDIHAHKVKLIDQNAKRMNVTDVVKTQKMDAREVKTVFSDASFDRILVDAPCSGLGLLRRKPDIRYHKRPEDFERLPSIQLEILESVSQKVKEWGIITYSTCTILSEENEEVVRLFLERNPNFKAIPVEGTDFVNDHSDYGVTLYPHHFNTDGFFISCLQRIS</sequence>
<dbReference type="CDD" id="cd02440">
    <property type="entry name" value="AdoMet_MTases"/>
    <property type="match status" value="1"/>
</dbReference>
<dbReference type="Gene3D" id="1.10.940.10">
    <property type="entry name" value="NusB-like"/>
    <property type="match status" value="1"/>
</dbReference>
<dbReference type="PRINTS" id="PR02008">
    <property type="entry name" value="RCMTFAMILY"/>
</dbReference>
<comment type="similarity">
    <text evidence="3 14">Belongs to the class I-like SAM-binding methyltransferase superfamily. RsmB/NOP family.</text>
</comment>
<dbReference type="PANTHER" id="PTHR22807:SF53">
    <property type="entry name" value="RIBOSOMAL RNA SMALL SUBUNIT METHYLTRANSFERASE B-RELATED"/>
    <property type="match status" value="1"/>
</dbReference>
<dbReference type="InterPro" id="IPR049560">
    <property type="entry name" value="MeTrfase_RsmB-F_NOP2_cat"/>
</dbReference>
<feature type="active site" description="Nucleophile" evidence="14">
    <location>
        <position position="394"/>
    </location>
</feature>
<dbReference type="GO" id="GO:0003723">
    <property type="term" value="F:RNA binding"/>
    <property type="evidence" value="ECO:0007669"/>
    <property type="project" value="UniProtKB-UniRule"/>
</dbReference>